<keyword evidence="2" id="KW-1185">Reference proteome</keyword>
<evidence type="ECO:0000313" key="1">
    <source>
        <dbReference type="EMBL" id="MQL93991.1"/>
    </source>
</evidence>
<organism evidence="1 2">
    <name type="scientific">Colocasia esculenta</name>
    <name type="common">Wild taro</name>
    <name type="synonym">Arum esculentum</name>
    <dbReference type="NCBI Taxonomy" id="4460"/>
    <lineage>
        <taxon>Eukaryota</taxon>
        <taxon>Viridiplantae</taxon>
        <taxon>Streptophyta</taxon>
        <taxon>Embryophyta</taxon>
        <taxon>Tracheophyta</taxon>
        <taxon>Spermatophyta</taxon>
        <taxon>Magnoliopsida</taxon>
        <taxon>Liliopsida</taxon>
        <taxon>Araceae</taxon>
        <taxon>Aroideae</taxon>
        <taxon>Colocasieae</taxon>
        <taxon>Colocasia</taxon>
    </lineage>
</organism>
<gene>
    <name evidence="1" type="ORF">Taro_026643</name>
</gene>
<comment type="caution">
    <text evidence="1">The sequence shown here is derived from an EMBL/GenBank/DDBJ whole genome shotgun (WGS) entry which is preliminary data.</text>
</comment>
<name>A0A843VBX4_COLES</name>
<dbReference type="AlphaFoldDB" id="A0A843VBX4"/>
<reference evidence="1" key="1">
    <citation type="submission" date="2017-07" db="EMBL/GenBank/DDBJ databases">
        <title>Taro Niue Genome Assembly and Annotation.</title>
        <authorList>
            <person name="Atibalentja N."/>
            <person name="Keating K."/>
            <person name="Fields C.J."/>
        </authorList>
    </citation>
    <scope>NUCLEOTIDE SEQUENCE</scope>
    <source>
        <strain evidence="1">Niue_2</strain>
        <tissue evidence="1">Leaf</tissue>
    </source>
</reference>
<sequence>MDLQLCVCRYLYPVVWCDLPLNVLYPSSGKLS</sequence>
<dbReference type="EMBL" id="NMUH01001619">
    <property type="protein sequence ID" value="MQL93991.1"/>
    <property type="molecule type" value="Genomic_DNA"/>
</dbReference>
<protein>
    <submittedName>
        <fullName evidence="1">Uncharacterized protein</fullName>
    </submittedName>
</protein>
<feature type="non-terminal residue" evidence="1">
    <location>
        <position position="1"/>
    </location>
</feature>
<dbReference type="Proteomes" id="UP000652761">
    <property type="component" value="Unassembled WGS sequence"/>
</dbReference>
<evidence type="ECO:0000313" key="2">
    <source>
        <dbReference type="Proteomes" id="UP000652761"/>
    </source>
</evidence>
<accession>A0A843VBX4</accession>
<proteinExistence type="predicted"/>